<dbReference type="Pfam" id="PF02620">
    <property type="entry name" value="YceD"/>
    <property type="match status" value="1"/>
</dbReference>
<evidence type="ECO:0000313" key="1">
    <source>
        <dbReference type="EMBL" id="HFH29913.1"/>
    </source>
</evidence>
<proteinExistence type="predicted"/>
<sequence length="177" mass="20303">MKVNVKDIRAGKVNRDWLESTVSVNEIFEKEPNNTTKLLEPFSVHMELTSIGEDIEVFGNFTAELSFCCDRCLSDSSMELKETFHYVLMPKKQSEEFLLEEDEEDELSYFEGDEIDLTELAIEQLMLSIPYKLLCKTGCKGICPKCGVNLNEEECLCNLEINNSILAKKLKKLKDKE</sequence>
<dbReference type="AlphaFoldDB" id="A0A7C3EA13"/>
<dbReference type="InterPro" id="IPR003772">
    <property type="entry name" value="YceD"/>
</dbReference>
<gene>
    <name evidence="1" type="ORF">ENS59_10445</name>
</gene>
<dbReference type="PANTHER" id="PTHR34374:SF1">
    <property type="entry name" value="LARGE RIBOSOMAL RNA SUBUNIT ACCUMULATION PROTEIN YCED HOMOLOG 1, CHLOROPLASTIC"/>
    <property type="match status" value="1"/>
</dbReference>
<comment type="caution">
    <text evidence="1">The sequence shown here is derived from an EMBL/GenBank/DDBJ whole genome shotgun (WGS) entry which is preliminary data.</text>
</comment>
<protein>
    <submittedName>
        <fullName evidence="1">DUF177 domain-containing protein</fullName>
    </submittedName>
</protein>
<reference evidence="1" key="1">
    <citation type="journal article" date="2020" name="mSystems">
        <title>Genome- and Community-Level Interaction Insights into Carbon Utilization and Element Cycling Functions of Hydrothermarchaeota in Hydrothermal Sediment.</title>
        <authorList>
            <person name="Zhou Z."/>
            <person name="Liu Y."/>
            <person name="Xu W."/>
            <person name="Pan J."/>
            <person name="Luo Z.H."/>
            <person name="Li M."/>
        </authorList>
    </citation>
    <scope>NUCLEOTIDE SEQUENCE [LARGE SCALE GENOMIC DNA]</scope>
    <source>
        <strain evidence="1">SpSt-503</strain>
    </source>
</reference>
<organism evidence="1">
    <name type="scientific">Gracilinema caldarium</name>
    <dbReference type="NCBI Taxonomy" id="215591"/>
    <lineage>
        <taxon>Bacteria</taxon>
        <taxon>Pseudomonadati</taxon>
        <taxon>Spirochaetota</taxon>
        <taxon>Spirochaetia</taxon>
        <taxon>Spirochaetales</taxon>
        <taxon>Breznakiellaceae</taxon>
        <taxon>Gracilinema</taxon>
    </lineage>
</organism>
<dbReference type="PANTHER" id="PTHR34374">
    <property type="entry name" value="LARGE RIBOSOMAL RNA SUBUNIT ACCUMULATION PROTEIN YCED HOMOLOG 1, CHLOROPLASTIC"/>
    <property type="match status" value="1"/>
</dbReference>
<name>A0A7C3EA13_9SPIR</name>
<accession>A0A7C3EA13</accession>
<dbReference type="EMBL" id="DSVL01000321">
    <property type="protein sequence ID" value="HFH29913.1"/>
    <property type="molecule type" value="Genomic_DNA"/>
</dbReference>